<feature type="domain" description="Major facilitator superfamily (MFS) profile" evidence="9">
    <location>
        <begin position="13"/>
        <end position="398"/>
    </location>
</feature>
<keyword evidence="4" id="KW-1003">Cell membrane</keyword>
<evidence type="ECO:0000256" key="2">
    <source>
        <dbReference type="ARBA" id="ARBA00006236"/>
    </source>
</evidence>
<dbReference type="PANTHER" id="PTHR23502">
    <property type="entry name" value="MAJOR FACILITATOR SUPERFAMILY"/>
    <property type="match status" value="1"/>
</dbReference>
<evidence type="ECO:0000313" key="10">
    <source>
        <dbReference type="EMBL" id="MBB4663494.1"/>
    </source>
</evidence>
<dbReference type="GO" id="GO:0042910">
    <property type="term" value="F:xenobiotic transmembrane transporter activity"/>
    <property type="evidence" value="ECO:0007669"/>
    <property type="project" value="InterPro"/>
</dbReference>
<comment type="similarity">
    <text evidence="2">Belongs to the major facilitator superfamily. Bcr/CmlA family.</text>
</comment>
<evidence type="ECO:0000256" key="4">
    <source>
        <dbReference type="ARBA" id="ARBA00022475"/>
    </source>
</evidence>
<reference evidence="10 11" key="1">
    <citation type="submission" date="2020-08" db="EMBL/GenBank/DDBJ databases">
        <title>Genomic Encyclopedia of Archaeal and Bacterial Type Strains, Phase II (KMG-II): from individual species to whole genera.</title>
        <authorList>
            <person name="Goeker M."/>
        </authorList>
    </citation>
    <scope>NUCLEOTIDE SEQUENCE [LARGE SCALE GENOMIC DNA]</scope>
    <source>
        <strain evidence="10 11">DSM 23288</strain>
    </source>
</reference>
<proteinExistence type="inferred from homology"/>
<dbReference type="EMBL" id="JACHNU010000004">
    <property type="protein sequence ID" value="MBB4663494.1"/>
    <property type="molecule type" value="Genomic_DNA"/>
</dbReference>
<evidence type="ECO:0000259" key="9">
    <source>
        <dbReference type="PROSITE" id="PS50850"/>
    </source>
</evidence>
<evidence type="ECO:0000256" key="8">
    <source>
        <dbReference type="SAM" id="Phobius"/>
    </source>
</evidence>
<evidence type="ECO:0000313" key="11">
    <source>
        <dbReference type="Proteomes" id="UP000585272"/>
    </source>
</evidence>
<organism evidence="10 11">
    <name type="scientific">Conexibacter arvalis</name>
    <dbReference type="NCBI Taxonomy" id="912552"/>
    <lineage>
        <taxon>Bacteria</taxon>
        <taxon>Bacillati</taxon>
        <taxon>Actinomycetota</taxon>
        <taxon>Thermoleophilia</taxon>
        <taxon>Solirubrobacterales</taxon>
        <taxon>Conexibacteraceae</taxon>
        <taxon>Conexibacter</taxon>
    </lineage>
</organism>
<feature type="transmembrane region" description="Helical" evidence="8">
    <location>
        <begin position="217"/>
        <end position="237"/>
    </location>
</feature>
<feature type="transmembrane region" description="Helical" evidence="8">
    <location>
        <begin position="249"/>
        <end position="271"/>
    </location>
</feature>
<dbReference type="Pfam" id="PF07690">
    <property type="entry name" value="MFS_1"/>
    <property type="match status" value="1"/>
</dbReference>
<feature type="transmembrane region" description="Helical" evidence="8">
    <location>
        <begin position="310"/>
        <end position="334"/>
    </location>
</feature>
<evidence type="ECO:0000256" key="5">
    <source>
        <dbReference type="ARBA" id="ARBA00022692"/>
    </source>
</evidence>
<evidence type="ECO:0000256" key="7">
    <source>
        <dbReference type="ARBA" id="ARBA00023136"/>
    </source>
</evidence>
<dbReference type="PROSITE" id="PS50850">
    <property type="entry name" value="MFS"/>
    <property type="match status" value="1"/>
</dbReference>
<feature type="transmembrane region" description="Helical" evidence="8">
    <location>
        <begin position="168"/>
        <end position="187"/>
    </location>
</feature>
<dbReference type="NCBIfam" id="TIGR00710">
    <property type="entry name" value="efflux_Bcr_CflA"/>
    <property type="match status" value="1"/>
</dbReference>
<dbReference type="Proteomes" id="UP000585272">
    <property type="component" value="Unassembled WGS sequence"/>
</dbReference>
<keyword evidence="3" id="KW-0813">Transport</keyword>
<feature type="transmembrane region" description="Helical" evidence="8">
    <location>
        <begin position="48"/>
        <end position="68"/>
    </location>
</feature>
<feature type="transmembrane region" description="Helical" evidence="8">
    <location>
        <begin position="346"/>
        <end position="365"/>
    </location>
</feature>
<dbReference type="FunFam" id="1.20.1720.10:FF:000005">
    <property type="entry name" value="Bcr/CflA family efflux transporter"/>
    <property type="match status" value="1"/>
</dbReference>
<dbReference type="CDD" id="cd17320">
    <property type="entry name" value="MFS_MdfA_MDR_like"/>
    <property type="match status" value="1"/>
</dbReference>
<feature type="transmembrane region" description="Helical" evidence="8">
    <location>
        <begin position="283"/>
        <end position="304"/>
    </location>
</feature>
<keyword evidence="5 8" id="KW-0812">Transmembrane</keyword>
<dbReference type="Gene3D" id="1.20.1720.10">
    <property type="entry name" value="Multidrug resistance protein D"/>
    <property type="match status" value="1"/>
</dbReference>
<evidence type="ECO:0000256" key="1">
    <source>
        <dbReference type="ARBA" id="ARBA00004651"/>
    </source>
</evidence>
<dbReference type="InterPro" id="IPR001958">
    <property type="entry name" value="Tet-R_TetA/multi-R_MdtG-like"/>
</dbReference>
<dbReference type="PRINTS" id="PR01035">
    <property type="entry name" value="TCRTETA"/>
</dbReference>
<feature type="transmembrane region" description="Helical" evidence="8">
    <location>
        <begin position="12"/>
        <end position="28"/>
    </location>
</feature>
<feature type="transmembrane region" description="Helical" evidence="8">
    <location>
        <begin position="107"/>
        <end position="125"/>
    </location>
</feature>
<evidence type="ECO:0000256" key="3">
    <source>
        <dbReference type="ARBA" id="ARBA00022448"/>
    </source>
</evidence>
<feature type="transmembrane region" description="Helical" evidence="8">
    <location>
        <begin position="371"/>
        <end position="393"/>
    </location>
</feature>
<keyword evidence="6 8" id="KW-1133">Transmembrane helix</keyword>
<feature type="transmembrane region" description="Helical" evidence="8">
    <location>
        <begin position="80"/>
        <end position="101"/>
    </location>
</feature>
<dbReference type="AlphaFoldDB" id="A0A840IHF5"/>
<comment type="caution">
    <text evidence="10">The sequence shown here is derived from an EMBL/GenBank/DDBJ whole genome shotgun (WGS) entry which is preliminary data.</text>
</comment>
<accession>A0A840IHF5</accession>
<dbReference type="InterPro" id="IPR011701">
    <property type="entry name" value="MFS"/>
</dbReference>
<comment type="subcellular location">
    <subcellularLocation>
        <location evidence="1">Cell membrane</location>
        <topology evidence="1">Multi-pass membrane protein</topology>
    </subcellularLocation>
</comment>
<dbReference type="GO" id="GO:0005886">
    <property type="term" value="C:plasma membrane"/>
    <property type="evidence" value="ECO:0007669"/>
    <property type="project" value="UniProtKB-SubCell"/>
</dbReference>
<dbReference type="RefSeq" id="WP_183343221.1">
    <property type="nucleotide sequence ID" value="NZ_JACHNU010000004.1"/>
</dbReference>
<dbReference type="InterPro" id="IPR020846">
    <property type="entry name" value="MFS_dom"/>
</dbReference>
<sequence>MTSITRRSRTRAPIVALGALTAFGPLSLDMYLPGLPELSRDLGTSAPMTQLTLTACMIGLAAGQLLAGPLSDARGRRRPLLAGLALYALVSALCAVAPSIWTLIPLRLVQGAAGAAGIVIARAVVRDLHEGEAAARAFALLTLVNGLSPIVAPIAGGQLLGVTDWRGVFWALAAVGVVLFLVGWRWVPETLPAQARHRGGFGATIGVFGRLLRDRVFVGYTLAQGLGAAMMFCYIAGSPFVLQDIHGLSAQAFSVAFAVNALGIVLLAQLSGRLAGAVAPRRLLAAGLWLGVAGAAGLLAAVVLGGGLVAILPSFFAIVSSYGLVAPNATALALAGDPSTAGSAAALLGLSQFALGGAFAPLAGIGGAETALPLALVIAGLGAASVAAFALLARPDGRGGSLSRSR</sequence>
<dbReference type="InterPro" id="IPR004812">
    <property type="entry name" value="Efflux_drug-R_Bcr/CmlA"/>
</dbReference>
<name>A0A840IHF5_9ACTN</name>
<dbReference type="GO" id="GO:1990961">
    <property type="term" value="P:xenobiotic detoxification by transmembrane export across the plasma membrane"/>
    <property type="evidence" value="ECO:0007669"/>
    <property type="project" value="InterPro"/>
</dbReference>
<protein>
    <submittedName>
        <fullName evidence="10">DHA1 family bicyclomycin/chloramphenicol resistance-like MFS transporter</fullName>
    </submittedName>
</protein>
<feature type="transmembrane region" description="Helical" evidence="8">
    <location>
        <begin position="137"/>
        <end position="156"/>
    </location>
</feature>
<evidence type="ECO:0000256" key="6">
    <source>
        <dbReference type="ARBA" id="ARBA00022989"/>
    </source>
</evidence>
<dbReference type="SUPFAM" id="SSF103473">
    <property type="entry name" value="MFS general substrate transporter"/>
    <property type="match status" value="1"/>
</dbReference>
<keyword evidence="7 8" id="KW-0472">Membrane</keyword>
<dbReference type="PANTHER" id="PTHR23502:SF132">
    <property type="entry name" value="POLYAMINE TRANSPORTER 2-RELATED"/>
    <property type="match status" value="1"/>
</dbReference>
<dbReference type="InterPro" id="IPR036259">
    <property type="entry name" value="MFS_trans_sf"/>
</dbReference>
<keyword evidence="11" id="KW-1185">Reference proteome</keyword>
<gene>
    <name evidence="10" type="ORF">BDZ31_003089</name>
</gene>